<name>A0A317YDK1_MAIZE</name>
<gene>
    <name evidence="1" type="ORF">Zm00014a_001508</name>
</gene>
<dbReference type="Proteomes" id="UP000251960">
    <property type="component" value="Chromosome 1"/>
</dbReference>
<protein>
    <submittedName>
        <fullName evidence="1">Uncharacterized protein</fullName>
    </submittedName>
</protein>
<organism evidence="1">
    <name type="scientific">Zea mays</name>
    <name type="common">Maize</name>
    <dbReference type="NCBI Taxonomy" id="4577"/>
    <lineage>
        <taxon>Eukaryota</taxon>
        <taxon>Viridiplantae</taxon>
        <taxon>Streptophyta</taxon>
        <taxon>Embryophyta</taxon>
        <taxon>Tracheophyta</taxon>
        <taxon>Spermatophyta</taxon>
        <taxon>Magnoliopsida</taxon>
        <taxon>Liliopsida</taxon>
        <taxon>Poales</taxon>
        <taxon>Poaceae</taxon>
        <taxon>PACMAD clade</taxon>
        <taxon>Panicoideae</taxon>
        <taxon>Andropogonodae</taxon>
        <taxon>Andropogoneae</taxon>
        <taxon>Tripsacinae</taxon>
        <taxon>Zea</taxon>
    </lineage>
</organism>
<evidence type="ECO:0000313" key="1">
    <source>
        <dbReference type="EMBL" id="PWZ55824.1"/>
    </source>
</evidence>
<reference evidence="1" key="1">
    <citation type="journal article" date="2018" name="Nat. Genet.">
        <title>Extensive intraspecific gene order and gene structural variations between Mo17 and other maize genomes.</title>
        <authorList>
            <person name="Sun S."/>
            <person name="Zhou Y."/>
            <person name="Chen J."/>
            <person name="Shi J."/>
            <person name="Zhao H."/>
            <person name="Zhao H."/>
            <person name="Song W."/>
            <person name="Zhang M."/>
            <person name="Cui Y."/>
            <person name="Dong X."/>
            <person name="Liu H."/>
            <person name="Ma X."/>
            <person name="Jiao Y."/>
            <person name="Wang B."/>
            <person name="Wei X."/>
            <person name="Stein J.C."/>
            <person name="Glaubitz J.C."/>
            <person name="Lu F."/>
            <person name="Yu G."/>
            <person name="Liang C."/>
            <person name="Fengler K."/>
            <person name="Li B."/>
            <person name="Rafalski A."/>
            <person name="Schnable P.S."/>
            <person name="Ware D.H."/>
            <person name="Buckler E.S."/>
            <person name="Lai J."/>
        </authorList>
    </citation>
    <scope>NUCLEOTIDE SEQUENCE [LARGE SCALE GENOMIC DNA]</scope>
    <source>
        <tissue evidence="1">Seedling</tissue>
    </source>
</reference>
<sequence>MLARAAPEESYIQPIKRNKIVLLQNLPIDRRGKPSISRFLVRRLTVTIIAPPIYAAIFHRHKCVGVPTGSKTNT</sequence>
<dbReference type="AlphaFoldDB" id="A0A317YDK1"/>
<accession>A0A317YDK1</accession>
<dbReference type="EMBL" id="NCVQ01000001">
    <property type="protein sequence ID" value="PWZ55824.1"/>
    <property type="molecule type" value="Genomic_DNA"/>
</dbReference>
<proteinExistence type="predicted"/>
<comment type="caution">
    <text evidence="1">The sequence shown here is derived from an EMBL/GenBank/DDBJ whole genome shotgun (WGS) entry which is preliminary data.</text>
</comment>